<keyword evidence="1" id="KW-0479">Metal-binding</keyword>
<keyword evidence="1" id="KW-0862">Zinc</keyword>
<dbReference type="Proteomes" id="UP001146793">
    <property type="component" value="Unassembled WGS sequence"/>
</dbReference>
<feature type="compositionally biased region" description="Basic and acidic residues" evidence="2">
    <location>
        <begin position="801"/>
        <end position="866"/>
    </location>
</feature>
<feature type="region of interest" description="Disordered" evidence="2">
    <location>
        <begin position="1602"/>
        <end position="1638"/>
    </location>
</feature>
<feature type="region of interest" description="Disordered" evidence="2">
    <location>
        <begin position="801"/>
        <end position="1114"/>
    </location>
</feature>
<feature type="compositionally biased region" description="Low complexity" evidence="2">
    <location>
        <begin position="1057"/>
        <end position="1080"/>
    </location>
</feature>
<dbReference type="PROSITE" id="PS50103">
    <property type="entry name" value="ZF_C3H1"/>
    <property type="match status" value="1"/>
</dbReference>
<name>A0AAV7Y816_9EUKA</name>
<evidence type="ECO:0000256" key="1">
    <source>
        <dbReference type="PROSITE-ProRule" id="PRU00723"/>
    </source>
</evidence>
<evidence type="ECO:0000313" key="4">
    <source>
        <dbReference type="EMBL" id="KAJ3423992.1"/>
    </source>
</evidence>
<evidence type="ECO:0000259" key="3">
    <source>
        <dbReference type="PROSITE" id="PS50103"/>
    </source>
</evidence>
<dbReference type="PANTHER" id="PTHR21723:SF3">
    <property type="entry name" value="PROTEIN RIC-3"/>
    <property type="match status" value="1"/>
</dbReference>
<feature type="compositionally biased region" description="Basic and acidic residues" evidence="2">
    <location>
        <begin position="1609"/>
        <end position="1622"/>
    </location>
</feature>
<proteinExistence type="predicted"/>
<feature type="compositionally biased region" description="Basic residues" evidence="2">
    <location>
        <begin position="1623"/>
        <end position="1638"/>
    </location>
</feature>
<feature type="compositionally biased region" description="Basic and acidic residues" evidence="2">
    <location>
        <begin position="924"/>
        <end position="980"/>
    </location>
</feature>
<dbReference type="InterPro" id="IPR000571">
    <property type="entry name" value="Znf_CCCH"/>
</dbReference>
<feature type="compositionally biased region" description="Basic residues" evidence="2">
    <location>
        <begin position="981"/>
        <end position="993"/>
    </location>
</feature>
<organism evidence="4 5">
    <name type="scientific">Anaeramoeba flamelloides</name>
    <dbReference type="NCBI Taxonomy" id="1746091"/>
    <lineage>
        <taxon>Eukaryota</taxon>
        <taxon>Metamonada</taxon>
        <taxon>Anaeramoebidae</taxon>
        <taxon>Anaeramoeba</taxon>
    </lineage>
</organism>
<sequence length="1638" mass="194591">MTQRFNTYIFDSLDLLSYHIKKIYSYFEAFYGKNYWQNIRNTASRNATIKHLEQHSKLIYTNYKSYCPKFAKTGKCPNRKTCPYKNHSQTDCWLTLGRTIDYNNRFRRNITLEQQMHLDSAHLLKLVYYELCVHHIDKKKCAFSKIFKKKYFDAAYFLVKHKVRNEVSHNNDLKVLGKKSFDQANVLLEMFQIESEIEFKTDYQRASLPVITSYFVGRIKETEKMIKMIHHQEDGRIILVTGKRDSGKRSFSVTACQEILKSHSERFPHGSFYIDLHENTEDSIDNFWEDMCQNVIQKDSKKKRDELLHKLHAVMIFNIDDVYNKNFLQFLDSCVKKIPKSTFIIFSDLHFAERLIPRKIQVIHLNPFTVEESIQLFRSFLSEECEKSLGNYDLSQDPLFQYLDGKISAIRISARIFTEEVSLWKVMSPKKALNALLIKLRENNLDNQIFSAIHLSIATLFQKNARLIRDLNFLSFFPRGCFTSDLESIYTLQDKQEIRYLTSINLFSARKVNLDQVRKRLYVDNPQHKIYLLKVAPIVINYLIALRNQLLLPEQIDVIKLKIKNMYISAIDLMWEKCKKKNLSVWFKYHFNNLILWFVKRDSTQFPPILIKVFEILYSENINLFFLYQIRFERICKNEAVLAHFYHNYFIPKLIKNNHLQMSIKSIDSIILKISNRCNGHIKKGINLTNIPDALSITQWNDSLYKIWHLVFQKKSQIALKDLKSLYKDILNFNEEIRSVGYLKLKASSQILWIKDLIICLKIEEKKIIQIQSQTKESLKIIQGWINTVINLQKEKEFPTSAEGHKKSVLVEERKREERTITVKKKESKNQKSKKKNQEEKEREKETGKEKIKEKTKQKVSEEEGKGKKKNKINSKNQKNNEKNSQAKKKPKNNEKSKKKDQEEKEKEEKKVLGKRKEKKIKKEKGIEKVNKMEKEKEKEKEREKENQNSKKTKQNENENENKNEIINKDEKENQNGNDRKQKKNIKLKKKDHLIHNSENKKGKEINKDNEKLKIANKNEKNSIRKKKEENIESKDLSIKNISKNRKLQEHKHENSKNVNKTTNKNQNQKPKLQKLQNPKFKSQTVIKNNHQKRKGKLKRKSSAPKVKNQGNTRFQTYSNSVINRLSKKNSQKQKNPKFINLDKNTKFFTKTYKVSIHATSNKFSPALLTFAQNRIVFNEILYMQESEKNVIKTNNNKEKKGKILCDISLFERTSSQNNGKLSCNIHAYYNSKLCKVLINTIKDDINPIFTFPDPKEFRDFLRRLKFIIDSFEYYKNQNNDSDQNHYNEYEYKYENGNEKEKEKENEDINGENNANNKQNVKPKLILKEVFLGSYVINIFTNLTNVQSKLKKYQKNENLGISNLEITNLGIYFIYKKQRTKKNRNNNSRNKSEEILRKEHFQWSSILKMKKNKDNQKECSFKVGNKKTIIFHFQSQKYRHNFLNQYKIFYQFGFELSTEKYICENRTLLENNNNKNNNNNNNNNNEDFEKVIEYFPFFVFNENQSKEQILQGKIELRKSNFLIRQIGQPIKNALIGSYLAENQTLLSVEENTKSISLNQSNQHWICLHFINHQIGLDFLKSFSIIKKKAVLAQRRIKRQIQENNKIQNNHHDDNEIIKENEKNRKKNTHIKKKAIKKN</sequence>
<feature type="compositionally biased region" description="Basic and acidic residues" evidence="2">
    <location>
        <begin position="1297"/>
        <end position="1307"/>
    </location>
</feature>
<evidence type="ECO:0000313" key="5">
    <source>
        <dbReference type="Proteomes" id="UP001146793"/>
    </source>
</evidence>
<feature type="compositionally biased region" description="Basic residues" evidence="2">
    <location>
        <begin position="913"/>
        <end position="923"/>
    </location>
</feature>
<keyword evidence="4" id="KW-0418">Kinase</keyword>
<feature type="domain" description="C3H1-type" evidence="3">
    <location>
        <begin position="61"/>
        <end position="90"/>
    </location>
</feature>
<feature type="compositionally biased region" description="Basic and acidic residues" evidence="2">
    <location>
        <begin position="1047"/>
        <end position="1056"/>
    </location>
</feature>
<dbReference type="GO" id="GO:0034394">
    <property type="term" value="P:protein localization to cell surface"/>
    <property type="evidence" value="ECO:0007669"/>
    <property type="project" value="TreeGrafter"/>
</dbReference>
<reference evidence="4" key="1">
    <citation type="submission" date="2022-08" db="EMBL/GenBank/DDBJ databases">
        <title>Novel sulphate-reducing endosymbionts in the free-living metamonad Anaeramoeba.</title>
        <authorList>
            <person name="Jerlstrom-Hultqvist J."/>
            <person name="Cepicka I."/>
            <person name="Gallot-Lavallee L."/>
            <person name="Salas-Leiva D."/>
            <person name="Curtis B.A."/>
            <person name="Zahonova K."/>
            <person name="Pipaliya S."/>
            <person name="Dacks J."/>
            <person name="Roger A.J."/>
        </authorList>
    </citation>
    <scope>NUCLEOTIDE SEQUENCE</scope>
    <source>
        <strain evidence="4">Busselton2</strain>
    </source>
</reference>
<evidence type="ECO:0000256" key="2">
    <source>
        <dbReference type="SAM" id="MobiDB-lite"/>
    </source>
</evidence>
<dbReference type="GO" id="GO:0016301">
    <property type="term" value="F:kinase activity"/>
    <property type="evidence" value="ECO:0007669"/>
    <property type="project" value="UniProtKB-KW"/>
</dbReference>
<feature type="compositionally biased region" description="Basic and acidic residues" evidence="2">
    <location>
        <begin position="994"/>
        <end position="1038"/>
    </location>
</feature>
<dbReference type="InterPro" id="IPR026160">
    <property type="entry name" value="Ric3"/>
</dbReference>
<dbReference type="EMBL" id="JANTQA010000075">
    <property type="protein sequence ID" value="KAJ3423992.1"/>
    <property type="molecule type" value="Genomic_DNA"/>
</dbReference>
<feature type="compositionally biased region" description="Basic residues" evidence="2">
    <location>
        <begin position="1090"/>
        <end position="1103"/>
    </location>
</feature>
<comment type="caution">
    <text evidence="4">The sequence shown here is derived from an EMBL/GenBank/DDBJ whole genome shotgun (WGS) entry which is preliminary data.</text>
</comment>
<gene>
    <name evidence="4" type="ORF">M0812_29623</name>
</gene>
<feature type="compositionally biased region" description="Basic and acidic residues" evidence="2">
    <location>
        <begin position="892"/>
        <end position="912"/>
    </location>
</feature>
<dbReference type="GO" id="GO:0008270">
    <property type="term" value="F:zinc ion binding"/>
    <property type="evidence" value="ECO:0007669"/>
    <property type="project" value="UniProtKB-KW"/>
</dbReference>
<protein>
    <submittedName>
        <fullName evidence="4">Dual specificity protein kinase pyk3</fullName>
    </submittedName>
</protein>
<feature type="zinc finger region" description="C3H1-type" evidence="1">
    <location>
        <begin position="61"/>
        <end position="90"/>
    </location>
</feature>
<dbReference type="InterPro" id="IPR027417">
    <property type="entry name" value="P-loop_NTPase"/>
</dbReference>
<feature type="region of interest" description="Disordered" evidence="2">
    <location>
        <begin position="1297"/>
        <end position="1317"/>
    </location>
</feature>
<keyword evidence="4" id="KW-0808">Transferase</keyword>
<accession>A0AAV7Y816</accession>
<dbReference type="PANTHER" id="PTHR21723">
    <property type="entry name" value="RESISTANCE TO INHIBITORS OF CHOLINESTERASE PROTEIN 3 RIC3"/>
    <property type="match status" value="1"/>
</dbReference>
<keyword evidence="1" id="KW-0863">Zinc-finger</keyword>
<dbReference type="SUPFAM" id="SSF52540">
    <property type="entry name" value="P-loop containing nucleoside triphosphate hydrolases"/>
    <property type="match status" value="1"/>
</dbReference>